<dbReference type="AlphaFoldDB" id="A0A250AX52"/>
<keyword evidence="1" id="KW-0812">Transmembrane</keyword>
<evidence type="ECO:0000256" key="1">
    <source>
        <dbReference type="SAM" id="Phobius"/>
    </source>
</evidence>
<sequence>MKKFKLAITYIIIALVYFVVLAEIIFRHLSEETYLFVAKISNPLNIMSSSFDSLILLMLFFSMLLSWLSIVFFKSSCKGKKQSIF</sequence>
<keyword evidence="1" id="KW-0472">Membrane</keyword>
<gene>
    <name evidence="2" type="ORF">AWC35_02340</name>
</gene>
<dbReference type="EMBL" id="CP014136">
    <property type="protein sequence ID" value="ATA18282.1"/>
    <property type="molecule type" value="Genomic_DNA"/>
</dbReference>
<evidence type="ECO:0000313" key="2">
    <source>
        <dbReference type="EMBL" id="ATA18282.1"/>
    </source>
</evidence>
<dbReference type="Proteomes" id="UP000217182">
    <property type="component" value="Chromosome"/>
</dbReference>
<protein>
    <submittedName>
        <fullName evidence="2">Uncharacterized protein</fullName>
    </submittedName>
</protein>
<keyword evidence="1" id="KW-1133">Transmembrane helix</keyword>
<evidence type="ECO:0000313" key="3">
    <source>
        <dbReference type="Proteomes" id="UP000217182"/>
    </source>
</evidence>
<name>A0A250AX52_9GAMM</name>
<reference evidence="2 3" key="1">
    <citation type="submission" date="2016-01" db="EMBL/GenBank/DDBJ databases">
        <authorList>
            <person name="Oliw E.H."/>
        </authorList>
    </citation>
    <scope>NUCLEOTIDE SEQUENCE [LARGE SCALE GENOMIC DNA]</scope>
    <source>
        <strain evidence="2 3">FRB97</strain>
    </source>
</reference>
<dbReference type="KEGG" id="gqu:AWC35_02340"/>
<feature type="transmembrane region" description="Helical" evidence="1">
    <location>
        <begin position="7"/>
        <end position="26"/>
    </location>
</feature>
<feature type="transmembrane region" description="Helical" evidence="1">
    <location>
        <begin position="54"/>
        <end position="73"/>
    </location>
</feature>
<keyword evidence="3" id="KW-1185">Reference proteome</keyword>
<organism evidence="2 3">
    <name type="scientific">Gibbsiella quercinecans</name>
    <dbReference type="NCBI Taxonomy" id="929813"/>
    <lineage>
        <taxon>Bacteria</taxon>
        <taxon>Pseudomonadati</taxon>
        <taxon>Pseudomonadota</taxon>
        <taxon>Gammaproteobacteria</taxon>
        <taxon>Enterobacterales</taxon>
        <taxon>Yersiniaceae</taxon>
        <taxon>Gibbsiella</taxon>
    </lineage>
</organism>
<accession>A0A250AX52</accession>
<proteinExistence type="predicted"/>